<dbReference type="AlphaFoldDB" id="A0A841H4H3"/>
<accession>A0A841H4H3</accession>
<evidence type="ECO:0000313" key="7">
    <source>
        <dbReference type="Proteomes" id="UP000582837"/>
    </source>
</evidence>
<keyword evidence="2 4" id="KW-0238">DNA-binding</keyword>
<evidence type="ECO:0000256" key="3">
    <source>
        <dbReference type="ARBA" id="ARBA00023163"/>
    </source>
</evidence>
<keyword evidence="3" id="KW-0804">Transcription</keyword>
<comment type="caution">
    <text evidence="6">The sequence shown here is derived from an EMBL/GenBank/DDBJ whole genome shotgun (WGS) entry which is preliminary data.</text>
</comment>
<dbReference type="PROSITE" id="PS01081">
    <property type="entry name" value="HTH_TETR_1"/>
    <property type="match status" value="1"/>
</dbReference>
<keyword evidence="1" id="KW-0805">Transcription regulation</keyword>
<keyword evidence="7" id="KW-1185">Reference proteome</keyword>
<protein>
    <submittedName>
        <fullName evidence="6">AcrR family transcriptional regulator</fullName>
    </submittedName>
</protein>
<dbReference type="EMBL" id="JACHIA010000017">
    <property type="protein sequence ID" value="MBB6072689.1"/>
    <property type="molecule type" value="Genomic_DNA"/>
</dbReference>
<feature type="domain" description="HTH tetR-type" evidence="5">
    <location>
        <begin position="7"/>
        <end position="67"/>
    </location>
</feature>
<sequence length="205" mass="21914">MPKTKGERTREHIVAASAPLFNRQGYAATSVADLVQATGLERGGIYRHFQGKDELAAAAFDHTLALYRHRVRSRVEAERGAAARLSAFGAALASIVQDPVVAGGCPLLNTAVETDDAPGDGPRALLLRARAGMQQMIGYAREIIEEGMAAGEFRPGLDAGEEAEMIVATFEGALMLTKLYDDPRFLATAADRLRRQAREMSGAGS</sequence>
<proteinExistence type="predicted"/>
<evidence type="ECO:0000256" key="2">
    <source>
        <dbReference type="ARBA" id="ARBA00023125"/>
    </source>
</evidence>
<dbReference type="InterPro" id="IPR001647">
    <property type="entry name" value="HTH_TetR"/>
</dbReference>
<evidence type="ECO:0000256" key="4">
    <source>
        <dbReference type="PROSITE-ProRule" id="PRU00335"/>
    </source>
</evidence>
<feature type="DNA-binding region" description="H-T-H motif" evidence="4">
    <location>
        <begin position="30"/>
        <end position="49"/>
    </location>
</feature>
<dbReference type="Pfam" id="PF00440">
    <property type="entry name" value="TetR_N"/>
    <property type="match status" value="1"/>
</dbReference>
<dbReference type="PANTHER" id="PTHR47506">
    <property type="entry name" value="TRANSCRIPTIONAL REGULATORY PROTEIN"/>
    <property type="match status" value="1"/>
</dbReference>
<dbReference type="SUPFAM" id="SSF46689">
    <property type="entry name" value="Homeodomain-like"/>
    <property type="match status" value="1"/>
</dbReference>
<dbReference type="InterPro" id="IPR023772">
    <property type="entry name" value="DNA-bd_HTH_TetR-type_CS"/>
</dbReference>
<dbReference type="Proteomes" id="UP000582837">
    <property type="component" value="Unassembled WGS sequence"/>
</dbReference>
<dbReference type="InterPro" id="IPR009057">
    <property type="entry name" value="Homeodomain-like_sf"/>
</dbReference>
<dbReference type="PROSITE" id="PS50977">
    <property type="entry name" value="HTH_TETR_2"/>
    <property type="match status" value="1"/>
</dbReference>
<dbReference type="GO" id="GO:0003677">
    <property type="term" value="F:DNA binding"/>
    <property type="evidence" value="ECO:0007669"/>
    <property type="project" value="UniProtKB-UniRule"/>
</dbReference>
<dbReference type="SUPFAM" id="SSF48498">
    <property type="entry name" value="Tetracyclin repressor-like, C-terminal domain"/>
    <property type="match status" value="1"/>
</dbReference>
<gene>
    <name evidence="6" type="ORF">HNQ61_004352</name>
</gene>
<dbReference type="PRINTS" id="PR00455">
    <property type="entry name" value="HTHTETR"/>
</dbReference>
<dbReference type="Pfam" id="PF16925">
    <property type="entry name" value="TetR_C_13"/>
    <property type="match status" value="1"/>
</dbReference>
<dbReference type="InterPro" id="IPR011075">
    <property type="entry name" value="TetR_C"/>
</dbReference>
<dbReference type="InterPro" id="IPR036271">
    <property type="entry name" value="Tet_transcr_reg_TetR-rel_C_sf"/>
</dbReference>
<dbReference type="PANTHER" id="PTHR47506:SF3">
    <property type="entry name" value="HTH-TYPE TRANSCRIPTIONAL REGULATOR LMRA"/>
    <property type="match status" value="1"/>
</dbReference>
<evidence type="ECO:0000256" key="1">
    <source>
        <dbReference type="ARBA" id="ARBA00023015"/>
    </source>
</evidence>
<reference evidence="6 7" key="1">
    <citation type="submission" date="2020-08" db="EMBL/GenBank/DDBJ databases">
        <title>Genomic Encyclopedia of Type Strains, Phase IV (KMG-IV): sequencing the most valuable type-strain genomes for metagenomic binning, comparative biology and taxonomic classification.</title>
        <authorList>
            <person name="Goeker M."/>
        </authorList>
    </citation>
    <scope>NUCLEOTIDE SEQUENCE [LARGE SCALE GENOMIC DNA]</scope>
    <source>
        <strain evidence="6 7">DSM 29007</strain>
    </source>
</reference>
<evidence type="ECO:0000259" key="5">
    <source>
        <dbReference type="PROSITE" id="PS50977"/>
    </source>
</evidence>
<dbReference type="RefSeq" id="WP_170038842.1">
    <property type="nucleotide sequence ID" value="NZ_JABDTL010000002.1"/>
</dbReference>
<dbReference type="Gene3D" id="1.10.357.10">
    <property type="entry name" value="Tetracycline Repressor, domain 2"/>
    <property type="match status" value="1"/>
</dbReference>
<name>A0A841H4H3_9BACT</name>
<organism evidence="6 7">
    <name type="scientific">Longimicrobium terrae</name>
    <dbReference type="NCBI Taxonomy" id="1639882"/>
    <lineage>
        <taxon>Bacteria</taxon>
        <taxon>Pseudomonadati</taxon>
        <taxon>Gemmatimonadota</taxon>
        <taxon>Longimicrobiia</taxon>
        <taxon>Longimicrobiales</taxon>
        <taxon>Longimicrobiaceae</taxon>
        <taxon>Longimicrobium</taxon>
    </lineage>
</organism>
<evidence type="ECO:0000313" key="6">
    <source>
        <dbReference type="EMBL" id="MBB6072689.1"/>
    </source>
</evidence>